<comment type="caution">
    <text evidence="2">The sequence shown here is derived from an EMBL/GenBank/DDBJ whole genome shotgun (WGS) entry which is preliminary data.</text>
</comment>
<evidence type="ECO:0000313" key="2">
    <source>
        <dbReference type="EMBL" id="KAK7251506.1"/>
    </source>
</evidence>
<accession>A0AAN9EF51</accession>
<dbReference type="AlphaFoldDB" id="A0AAN9EF51"/>
<gene>
    <name evidence="2" type="ORF">RIF29_34771</name>
</gene>
<dbReference type="Proteomes" id="UP001372338">
    <property type="component" value="Unassembled WGS sequence"/>
</dbReference>
<name>A0AAN9EF51_CROPI</name>
<protein>
    <submittedName>
        <fullName evidence="2">Uncharacterized protein</fullName>
    </submittedName>
</protein>
<evidence type="ECO:0000256" key="1">
    <source>
        <dbReference type="SAM" id="MobiDB-lite"/>
    </source>
</evidence>
<organism evidence="2 3">
    <name type="scientific">Crotalaria pallida</name>
    <name type="common">Smooth rattlebox</name>
    <name type="synonym">Crotalaria striata</name>
    <dbReference type="NCBI Taxonomy" id="3830"/>
    <lineage>
        <taxon>Eukaryota</taxon>
        <taxon>Viridiplantae</taxon>
        <taxon>Streptophyta</taxon>
        <taxon>Embryophyta</taxon>
        <taxon>Tracheophyta</taxon>
        <taxon>Spermatophyta</taxon>
        <taxon>Magnoliopsida</taxon>
        <taxon>eudicotyledons</taxon>
        <taxon>Gunneridae</taxon>
        <taxon>Pentapetalae</taxon>
        <taxon>rosids</taxon>
        <taxon>fabids</taxon>
        <taxon>Fabales</taxon>
        <taxon>Fabaceae</taxon>
        <taxon>Papilionoideae</taxon>
        <taxon>50 kb inversion clade</taxon>
        <taxon>genistoids sensu lato</taxon>
        <taxon>core genistoids</taxon>
        <taxon>Crotalarieae</taxon>
        <taxon>Crotalaria</taxon>
    </lineage>
</organism>
<evidence type="ECO:0000313" key="3">
    <source>
        <dbReference type="Proteomes" id="UP001372338"/>
    </source>
</evidence>
<feature type="compositionally biased region" description="Polar residues" evidence="1">
    <location>
        <begin position="292"/>
        <end position="308"/>
    </location>
</feature>
<feature type="region of interest" description="Disordered" evidence="1">
    <location>
        <begin position="275"/>
        <end position="314"/>
    </location>
</feature>
<sequence>MPNLSAHNEDKNTLKACLRVLTFSEARHVIVAASIRDKLELEFVDTLEYENDILGESMESWLKRFNKMLTNTEPIFLRDGSVTQSGREYCRYYVCLNTSFIEDHPFSVGKYADTDILAWEDAAIVMIRRLLIATNKQAKVAGNQGQVDSESVTIGFNTGNVVDEDDAMASRVGGDSHTLLPKLLQQVESLQKRVSELEEHDAAHKSAIKLLELVVLKKKDVYRMTKEDHNGTTPFQPQLKVGKLIWREWCPEKRQYVMSDEMNQLGKKLFHSLTTAQSPSMQKSPRSGGGQPSSCTQFQSTPNTSKGKTVNIGLVQKRNTPRQKLVSIPRVMKPMFKPPTDMTMTLSEAMMFAFIFGEDMELCEPLVLTAYAMKVALTQQYYSCVRTWHLPPSFDCEALYGMMSSDAFGGSAVHTPFDLDMWPIDIARGVPNMGTRVNSSVWVLQWMLMEDCFLTNLPGVLSEMIVRIKAALMMVMETVNQQKIKIEQEAAKRWEKFT</sequence>
<dbReference type="EMBL" id="JAYWIO010000007">
    <property type="protein sequence ID" value="KAK7251506.1"/>
    <property type="molecule type" value="Genomic_DNA"/>
</dbReference>
<feature type="compositionally biased region" description="Polar residues" evidence="1">
    <location>
        <begin position="275"/>
        <end position="285"/>
    </location>
</feature>
<keyword evidence="3" id="KW-1185">Reference proteome</keyword>
<reference evidence="2 3" key="1">
    <citation type="submission" date="2024-01" db="EMBL/GenBank/DDBJ databases">
        <title>The genomes of 5 underutilized Papilionoideae crops provide insights into root nodulation and disease resistanc.</title>
        <authorList>
            <person name="Yuan L."/>
        </authorList>
    </citation>
    <scope>NUCLEOTIDE SEQUENCE [LARGE SCALE GENOMIC DNA]</scope>
    <source>
        <strain evidence="2">ZHUSHIDOU_FW_LH</strain>
        <tissue evidence="2">Leaf</tissue>
    </source>
</reference>
<proteinExistence type="predicted"/>